<dbReference type="GO" id="GO:0006040">
    <property type="term" value="P:amino sugar metabolic process"/>
    <property type="evidence" value="ECO:0007669"/>
    <property type="project" value="InterPro"/>
</dbReference>
<reference evidence="1 2" key="1">
    <citation type="journal article" date="2020" name="Genomics">
        <title>Complete, high-quality genomes from long-read metagenomic sequencing of two wolf lichen thalli reveals enigmatic genome architecture.</title>
        <authorList>
            <person name="McKenzie S.K."/>
            <person name="Walston R.F."/>
            <person name="Allen J.L."/>
        </authorList>
    </citation>
    <scope>NUCLEOTIDE SEQUENCE [LARGE SCALE GENOMIC DNA]</scope>
    <source>
        <strain evidence="1">WasteWater2</strain>
    </source>
</reference>
<gene>
    <name evidence="1" type="ORF">HO173_001350</name>
</gene>
<dbReference type="GO" id="GO:0009254">
    <property type="term" value="P:peptidoglycan turnover"/>
    <property type="evidence" value="ECO:0007669"/>
    <property type="project" value="InterPro"/>
</dbReference>
<dbReference type="GO" id="GO:0005524">
    <property type="term" value="F:ATP binding"/>
    <property type="evidence" value="ECO:0007669"/>
    <property type="project" value="InterPro"/>
</dbReference>
<evidence type="ECO:0000313" key="2">
    <source>
        <dbReference type="Proteomes" id="UP000578531"/>
    </source>
</evidence>
<dbReference type="Proteomes" id="UP000578531">
    <property type="component" value="Unassembled WGS sequence"/>
</dbReference>
<organism evidence="1 2">
    <name type="scientific">Letharia columbiana</name>
    <dbReference type="NCBI Taxonomy" id="112416"/>
    <lineage>
        <taxon>Eukaryota</taxon>
        <taxon>Fungi</taxon>
        <taxon>Dikarya</taxon>
        <taxon>Ascomycota</taxon>
        <taxon>Pezizomycotina</taxon>
        <taxon>Lecanoromycetes</taxon>
        <taxon>OSLEUM clade</taxon>
        <taxon>Lecanoromycetidae</taxon>
        <taxon>Lecanorales</taxon>
        <taxon>Lecanorineae</taxon>
        <taxon>Parmeliaceae</taxon>
        <taxon>Letharia</taxon>
    </lineage>
</organism>
<sequence>MDSVECVLCHFTQASPTSLPHLQILRYNAIDNPQSISTDAGLSPEDTVATITRITAEAIVNAYYSWGPKDKEDKLDLEEVYMCGGEAFYPNTWDYVQQELGPNVRMTMLDESGVGGEAKEDITFAFQATDAVLGRPLVVPQRVERKPSTIVGKVSPGRNYMELTRTSMAFGGNFEGDCLPPVKEMVLERWEGNRAHK</sequence>
<dbReference type="InterPro" id="IPR005338">
    <property type="entry name" value="Anhydro_N_Ac-Mur_kinase"/>
</dbReference>
<dbReference type="PANTHER" id="PTHR30605">
    <property type="entry name" value="ANHYDRO-N-ACETYLMURAMIC ACID KINASE"/>
    <property type="match status" value="1"/>
</dbReference>
<protein>
    <recommendedName>
        <fullName evidence="3">Actin-like ATPase domain-containing protein</fullName>
    </recommendedName>
</protein>
<dbReference type="EMBL" id="JACCJC010000003">
    <property type="protein sequence ID" value="KAF6240678.1"/>
    <property type="molecule type" value="Genomic_DNA"/>
</dbReference>
<comment type="caution">
    <text evidence="1">The sequence shown here is derived from an EMBL/GenBank/DDBJ whole genome shotgun (WGS) entry which is preliminary data.</text>
</comment>
<keyword evidence="2" id="KW-1185">Reference proteome</keyword>
<accession>A0A8H6G501</accession>
<dbReference type="RefSeq" id="XP_037169937.1">
    <property type="nucleotide sequence ID" value="XM_037303290.1"/>
</dbReference>
<dbReference type="GeneID" id="59283024"/>
<dbReference type="Gene3D" id="3.30.420.40">
    <property type="match status" value="1"/>
</dbReference>
<evidence type="ECO:0000313" key="1">
    <source>
        <dbReference type="EMBL" id="KAF6240678.1"/>
    </source>
</evidence>
<proteinExistence type="predicted"/>
<dbReference type="Pfam" id="PF03702">
    <property type="entry name" value="AnmK"/>
    <property type="match status" value="1"/>
</dbReference>
<evidence type="ECO:0008006" key="3">
    <source>
        <dbReference type="Google" id="ProtNLM"/>
    </source>
</evidence>
<dbReference type="OrthoDB" id="5427593at2759"/>
<name>A0A8H6G501_9LECA</name>
<dbReference type="AlphaFoldDB" id="A0A8H6G501"/>
<dbReference type="PANTHER" id="PTHR30605:SF0">
    <property type="entry name" value="ANHYDRO-N-ACETYLMURAMIC ACID KINASE"/>
    <property type="match status" value="1"/>
</dbReference>
<dbReference type="GO" id="GO:0016773">
    <property type="term" value="F:phosphotransferase activity, alcohol group as acceptor"/>
    <property type="evidence" value="ECO:0007669"/>
    <property type="project" value="InterPro"/>
</dbReference>